<dbReference type="EMBL" id="CAADFH010000015">
    <property type="protein sequence ID" value="VFJ91346.1"/>
    <property type="molecule type" value="Genomic_DNA"/>
</dbReference>
<gene>
    <name evidence="2" type="ORF">BECKLFY1418A_GA0070994_101526</name>
</gene>
<accession>A0A450UFL4</accession>
<organism evidence="2">
    <name type="scientific">Candidatus Kentrum sp. LFY</name>
    <dbReference type="NCBI Taxonomy" id="2126342"/>
    <lineage>
        <taxon>Bacteria</taxon>
        <taxon>Pseudomonadati</taxon>
        <taxon>Pseudomonadota</taxon>
        <taxon>Gammaproteobacteria</taxon>
        <taxon>Candidatus Kentrum</taxon>
    </lineage>
</organism>
<feature type="chain" id="PRO_5019558208" evidence="1">
    <location>
        <begin position="21"/>
        <end position="174"/>
    </location>
</feature>
<name>A0A450UFL4_9GAMM</name>
<evidence type="ECO:0000313" key="2">
    <source>
        <dbReference type="EMBL" id="VFJ91346.1"/>
    </source>
</evidence>
<reference evidence="2" key="1">
    <citation type="submission" date="2019-02" db="EMBL/GenBank/DDBJ databases">
        <authorList>
            <person name="Gruber-Vodicka R. H."/>
            <person name="Seah K. B. B."/>
        </authorList>
    </citation>
    <scope>NUCLEOTIDE SEQUENCE</scope>
    <source>
        <strain evidence="2">BECK_M6</strain>
    </source>
</reference>
<dbReference type="AlphaFoldDB" id="A0A450UFL4"/>
<proteinExistence type="predicted"/>
<sequence>MKRYHLAIYLLLVFAPFAMVNSDGNINSEEKGIKAITKSITDICDKPDNAGNYWEAKVKGDVTGVKLLKLVDVGFEGEVDFSKGEWNGIQRTIEDTNDYRACARELAPLFIEKFKPIMEQQKQQKPPDRILGGIKYQRFGMGIDMTVEFCEKNWIRLPVILLPGRGILTFVNLQ</sequence>
<protein>
    <submittedName>
        <fullName evidence="2">Uncharacterized protein</fullName>
    </submittedName>
</protein>
<feature type="signal peptide" evidence="1">
    <location>
        <begin position="1"/>
        <end position="20"/>
    </location>
</feature>
<evidence type="ECO:0000256" key="1">
    <source>
        <dbReference type="SAM" id="SignalP"/>
    </source>
</evidence>
<keyword evidence="1" id="KW-0732">Signal</keyword>